<dbReference type="SUPFAM" id="SSF48726">
    <property type="entry name" value="Immunoglobulin"/>
    <property type="match status" value="1"/>
</dbReference>
<gene>
    <name evidence="5" type="ORF">AKAME5_000373900</name>
</gene>
<dbReference type="AlphaFoldDB" id="A0AAD3MAW7"/>
<evidence type="ECO:0000313" key="5">
    <source>
        <dbReference type="EMBL" id="GLD50559.1"/>
    </source>
</evidence>
<dbReference type="Proteomes" id="UP001279410">
    <property type="component" value="Unassembled WGS sequence"/>
</dbReference>
<keyword evidence="2 4" id="KW-0812">Transmembrane</keyword>
<protein>
    <recommendedName>
        <fullName evidence="7">Immunoglobulin subtype domain-containing protein</fullName>
    </recommendedName>
</protein>
<organism evidence="5 6">
    <name type="scientific">Lates japonicus</name>
    <name type="common">Japanese lates</name>
    <dbReference type="NCBI Taxonomy" id="270547"/>
    <lineage>
        <taxon>Eukaryota</taxon>
        <taxon>Metazoa</taxon>
        <taxon>Chordata</taxon>
        <taxon>Craniata</taxon>
        <taxon>Vertebrata</taxon>
        <taxon>Euteleostomi</taxon>
        <taxon>Actinopterygii</taxon>
        <taxon>Neopterygii</taxon>
        <taxon>Teleostei</taxon>
        <taxon>Neoteleostei</taxon>
        <taxon>Acanthomorphata</taxon>
        <taxon>Carangaria</taxon>
        <taxon>Carangaria incertae sedis</taxon>
        <taxon>Centropomidae</taxon>
        <taxon>Lates</taxon>
    </lineage>
</organism>
<reference evidence="5" key="1">
    <citation type="submission" date="2022-08" db="EMBL/GenBank/DDBJ databases">
        <title>Genome sequencing of akame (Lates japonicus).</title>
        <authorList>
            <person name="Hashiguchi Y."/>
            <person name="Takahashi H."/>
        </authorList>
    </citation>
    <scope>NUCLEOTIDE SEQUENCE</scope>
    <source>
        <strain evidence="5">Kochi</strain>
    </source>
</reference>
<sequence length="651" mass="69476">MEGEDFRLALDFKVPEGRRKYFCRNDCKKEDILIETRGNRAQGGRYIIRYDTYVHVVITELTQSDTGWYKVGVGPSSSYGSYQKFKLKVRGKVSPLFVCMIVPAVLLALLLLLLYKRKTSDVNYVNNRFAIYDDCAAVSRHEGSPYQDLDEHTRDRNLIRLRMNIHHVLLFCFLSALCDGNTGIANANTFIRTEGGSVIAACPFTLSGRKKFLCKGECKEEDILVETKGSTAQRGRYSIKYEEGTFPVSSTALYVSITQLTKSDSGRYRCGLERPFLPDSYWEFEVRVTDAPKTFPETVKQPEQQHAEETTAAGTAYMVKVSHPGYVLPLVLCVSALFAAVVLFFYQWKMRRDSDTQAVKREGLEASLIVPETLDDVIDRPGKAFATRTYAGAGKFEEELEDGDQSGAYAAAGVGYARAELSAFDAEAKGPNASAGVSAGSRGAKVFAKAELASASASAGPLKAKVGLAADTGVGVGPDGIEAKVLGTGVSIGRQADRREGYEASVGVPEALTDTVDRPGDAFATGTYAGAKTFEEVLQDGKSTPQSGAYAAAGVGYARAEWGVFDAEAKGPNASAGVSAGSLGARAFAKAELASASASAGPLKAKVGLAADTGVGVGLAGVEAKVLGTGASIGRKMGIYVLGTGIEVKLW</sequence>
<evidence type="ECO:0000256" key="4">
    <source>
        <dbReference type="SAM" id="Phobius"/>
    </source>
</evidence>
<dbReference type="InterPro" id="IPR036179">
    <property type="entry name" value="Ig-like_dom_sf"/>
</dbReference>
<comment type="subcellular location">
    <subcellularLocation>
        <location evidence="1">Membrane</location>
    </subcellularLocation>
</comment>
<evidence type="ECO:0000256" key="1">
    <source>
        <dbReference type="ARBA" id="ARBA00004370"/>
    </source>
</evidence>
<dbReference type="Gene3D" id="2.60.40.10">
    <property type="entry name" value="Immunoglobulins"/>
    <property type="match status" value="2"/>
</dbReference>
<feature type="transmembrane region" description="Helical" evidence="4">
    <location>
        <begin position="93"/>
        <end position="115"/>
    </location>
</feature>
<evidence type="ECO:0008006" key="7">
    <source>
        <dbReference type="Google" id="ProtNLM"/>
    </source>
</evidence>
<evidence type="ECO:0000313" key="6">
    <source>
        <dbReference type="Proteomes" id="UP001279410"/>
    </source>
</evidence>
<evidence type="ECO:0000256" key="3">
    <source>
        <dbReference type="ARBA" id="ARBA00023136"/>
    </source>
</evidence>
<dbReference type="EMBL" id="BRZM01000009">
    <property type="protein sequence ID" value="GLD50559.1"/>
    <property type="molecule type" value="Genomic_DNA"/>
</dbReference>
<name>A0AAD3MAW7_LATJO</name>
<comment type="caution">
    <text evidence="5">The sequence shown here is derived from an EMBL/GenBank/DDBJ whole genome shotgun (WGS) entry which is preliminary data.</text>
</comment>
<dbReference type="PANTHER" id="PTHR11860">
    <property type="entry name" value="POLYMERIC-IMMUNOGLOBULIN RECEPTOR"/>
    <property type="match status" value="1"/>
</dbReference>
<keyword evidence="4" id="KW-1133">Transmembrane helix</keyword>
<accession>A0AAD3MAW7</accession>
<evidence type="ECO:0000256" key="2">
    <source>
        <dbReference type="ARBA" id="ARBA00022692"/>
    </source>
</evidence>
<feature type="transmembrane region" description="Helical" evidence="4">
    <location>
        <begin position="326"/>
        <end position="346"/>
    </location>
</feature>
<dbReference type="GO" id="GO:0004888">
    <property type="term" value="F:transmembrane signaling receptor activity"/>
    <property type="evidence" value="ECO:0007669"/>
    <property type="project" value="TreeGrafter"/>
</dbReference>
<keyword evidence="6" id="KW-1185">Reference proteome</keyword>
<dbReference type="GO" id="GO:0005886">
    <property type="term" value="C:plasma membrane"/>
    <property type="evidence" value="ECO:0007669"/>
    <property type="project" value="TreeGrafter"/>
</dbReference>
<dbReference type="InterPro" id="IPR050671">
    <property type="entry name" value="CD300_family_receptors"/>
</dbReference>
<keyword evidence="3 4" id="KW-0472">Membrane</keyword>
<dbReference type="InterPro" id="IPR013783">
    <property type="entry name" value="Ig-like_fold"/>
</dbReference>
<proteinExistence type="predicted"/>
<dbReference type="PANTHER" id="PTHR11860:SF87">
    <property type="entry name" value="CMRF35-LIKE MOLECULE 8"/>
    <property type="match status" value="1"/>
</dbReference>